<evidence type="ECO:0000256" key="2">
    <source>
        <dbReference type="ARBA" id="ARBA00022692"/>
    </source>
</evidence>
<comment type="similarity">
    <text evidence="5">Belongs to the SURF1 family.</text>
</comment>
<accession>A0A9D4TLQ9</accession>
<comment type="subcellular location">
    <subcellularLocation>
        <location evidence="1">Membrane</location>
    </subcellularLocation>
    <subcellularLocation>
        <location evidence="5">Mitochondrion inner membrane</location>
        <topology evidence="5">Multi-pass membrane protein</topology>
    </subcellularLocation>
</comment>
<dbReference type="AlphaFoldDB" id="A0A9D4TLQ9"/>
<keyword evidence="7" id="KW-0732">Signal</keyword>
<evidence type="ECO:0000256" key="5">
    <source>
        <dbReference type="RuleBase" id="RU363076"/>
    </source>
</evidence>
<evidence type="ECO:0000256" key="4">
    <source>
        <dbReference type="ARBA" id="ARBA00023136"/>
    </source>
</evidence>
<evidence type="ECO:0000256" key="1">
    <source>
        <dbReference type="ARBA" id="ARBA00004370"/>
    </source>
</evidence>
<evidence type="ECO:0000256" key="6">
    <source>
        <dbReference type="SAM" id="MobiDB-lite"/>
    </source>
</evidence>
<keyword evidence="3" id="KW-1133">Transmembrane helix</keyword>
<evidence type="ECO:0000256" key="3">
    <source>
        <dbReference type="ARBA" id="ARBA00022989"/>
    </source>
</evidence>
<dbReference type="PANTHER" id="PTHR23427:SF2">
    <property type="entry name" value="SURFEIT LOCUS PROTEIN 1"/>
    <property type="match status" value="1"/>
</dbReference>
<feature type="chain" id="PRO_5038482918" description="SURF1-like protein" evidence="7">
    <location>
        <begin position="20"/>
        <end position="376"/>
    </location>
</feature>
<reference evidence="8" key="2">
    <citation type="submission" date="2020-11" db="EMBL/GenBank/DDBJ databases">
        <authorList>
            <person name="Cecchin M."/>
            <person name="Marcolungo L."/>
            <person name="Rossato M."/>
            <person name="Girolomoni L."/>
            <person name="Cosentino E."/>
            <person name="Cuine S."/>
            <person name="Li-Beisson Y."/>
            <person name="Delledonne M."/>
            <person name="Ballottari M."/>
        </authorList>
    </citation>
    <scope>NUCLEOTIDE SEQUENCE</scope>
    <source>
        <strain evidence="8">211/11P</strain>
        <tissue evidence="8">Whole cell</tissue>
    </source>
</reference>
<keyword evidence="9" id="KW-1185">Reference proteome</keyword>
<dbReference type="OrthoDB" id="10040024at2759"/>
<feature type="region of interest" description="Disordered" evidence="6">
    <location>
        <begin position="78"/>
        <end position="114"/>
    </location>
</feature>
<dbReference type="CDD" id="cd06662">
    <property type="entry name" value="SURF1"/>
    <property type="match status" value="1"/>
</dbReference>
<dbReference type="GO" id="GO:0005743">
    <property type="term" value="C:mitochondrial inner membrane"/>
    <property type="evidence" value="ECO:0007669"/>
    <property type="project" value="UniProtKB-SubCell"/>
</dbReference>
<dbReference type="InterPro" id="IPR045214">
    <property type="entry name" value="Surf1/Surf4"/>
</dbReference>
<dbReference type="EMBL" id="SIDB01000009">
    <property type="protein sequence ID" value="KAI3428420.1"/>
    <property type="molecule type" value="Genomic_DNA"/>
</dbReference>
<organism evidence="8 9">
    <name type="scientific">Chlorella vulgaris</name>
    <name type="common">Green alga</name>
    <dbReference type="NCBI Taxonomy" id="3077"/>
    <lineage>
        <taxon>Eukaryota</taxon>
        <taxon>Viridiplantae</taxon>
        <taxon>Chlorophyta</taxon>
        <taxon>core chlorophytes</taxon>
        <taxon>Trebouxiophyceae</taxon>
        <taxon>Chlorellales</taxon>
        <taxon>Chlorellaceae</taxon>
        <taxon>Chlorella clade</taxon>
        <taxon>Chlorella</taxon>
    </lineage>
</organism>
<reference evidence="8" key="1">
    <citation type="journal article" date="2019" name="Plant J.">
        <title>Chlorella vulgaris genome assembly and annotation reveals the molecular basis for metabolic acclimation to high light conditions.</title>
        <authorList>
            <person name="Cecchin M."/>
            <person name="Marcolungo L."/>
            <person name="Rossato M."/>
            <person name="Girolomoni L."/>
            <person name="Cosentino E."/>
            <person name="Cuine S."/>
            <person name="Li-Beisson Y."/>
            <person name="Delledonne M."/>
            <person name="Ballottari M."/>
        </authorList>
    </citation>
    <scope>NUCLEOTIDE SEQUENCE</scope>
    <source>
        <strain evidence="8">211/11P</strain>
    </source>
</reference>
<dbReference type="PANTHER" id="PTHR23427">
    <property type="entry name" value="SURFEIT LOCUS PROTEIN"/>
    <property type="match status" value="1"/>
</dbReference>
<feature type="signal peptide" evidence="7">
    <location>
        <begin position="1"/>
        <end position="19"/>
    </location>
</feature>
<keyword evidence="5" id="KW-0496">Mitochondrion</keyword>
<name>A0A9D4TLQ9_CHLVU</name>
<dbReference type="InterPro" id="IPR002994">
    <property type="entry name" value="Surf1/Shy1"/>
</dbReference>
<dbReference type="Proteomes" id="UP001055712">
    <property type="component" value="Unassembled WGS sequence"/>
</dbReference>
<evidence type="ECO:0000313" key="9">
    <source>
        <dbReference type="Proteomes" id="UP001055712"/>
    </source>
</evidence>
<dbReference type="Pfam" id="PF02104">
    <property type="entry name" value="SURF1"/>
    <property type="match status" value="1"/>
</dbReference>
<evidence type="ECO:0000313" key="8">
    <source>
        <dbReference type="EMBL" id="KAI3428420.1"/>
    </source>
</evidence>
<dbReference type="PROSITE" id="PS50895">
    <property type="entry name" value="SURF1"/>
    <property type="match status" value="1"/>
</dbReference>
<keyword evidence="5" id="KW-0999">Mitochondrion inner membrane</keyword>
<comment type="function">
    <text evidence="5">Probably involved in the biogenesis of the COX complex.</text>
</comment>
<sequence length="376" mass="39969">MLRSRHLLALSARLRAGAAGGGAAAAEAAAVTTSPWQPAQLASLQAWTAAFTSSPQLSAAGRGAAFDTLAAAAARRQPAPGAGAVGGRSSLSTASDVARQAAPAPRGTSKAGSGRSLWSGLFLLAPGALAAFLGHWQWERRQWKAQLLERRRSMMQSEPLDLFAAEQEPDEYSRVTVEGQFDHAASQFVGPRTRQIAGQSKQGYLLMTPLRQPGSHRAVLVNRGWVPAEWRSDEGMRREGQPAGTVRLEALLRHGEDPSTFVPANEPAKGNWFYINVAELAAAAGLPPEAPLVEVVTEEPGSYIGRGPPSATEVLGGRGHIPKVDESYPLPKSLEDLMHFSVMPSDHLNYAATWWTLSAATLALAVKAVRQGVKAR</sequence>
<keyword evidence="4" id="KW-0472">Membrane</keyword>
<gene>
    <name evidence="8" type="ORF">D9Q98_007247</name>
</gene>
<proteinExistence type="inferred from homology"/>
<keyword evidence="2" id="KW-0812">Transmembrane</keyword>
<evidence type="ECO:0000256" key="7">
    <source>
        <dbReference type="SAM" id="SignalP"/>
    </source>
</evidence>
<protein>
    <recommendedName>
        <fullName evidence="5">SURF1-like protein</fullName>
    </recommendedName>
</protein>
<comment type="caution">
    <text evidence="8">The sequence shown here is derived from an EMBL/GenBank/DDBJ whole genome shotgun (WGS) entry which is preliminary data.</text>
</comment>